<dbReference type="SMART" id="SM00343">
    <property type="entry name" value="ZnF_C2HC"/>
    <property type="match status" value="4"/>
</dbReference>
<dbReference type="CDD" id="cd04476">
    <property type="entry name" value="RPA1_DBD_C"/>
    <property type="match status" value="1"/>
</dbReference>
<dbReference type="InterPro" id="IPR031657">
    <property type="entry name" value="REPA_OB_2"/>
</dbReference>
<dbReference type="GO" id="GO:0005634">
    <property type="term" value="C:nucleus"/>
    <property type="evidence" value="ECO:0007669"/>
    <property type="project" value="UniProtKB-SubCell"/>
</dbReference>
<dbReference type="InterPro" id="IPR004365">
    <property type="entry name" value="NA-bd_OB_tRNA"/>
</dbReference>
<feature type="domain" description="CCHC-type" evidence="15">
    <location>
        <begin position="861"/>
        <end position="875"/>
    </location>
</feature>
<comment type="function">
    <text evidence="13">Component of the replication protein A complex (RPA) required for DNA recombination, repair and replication. The activity of RPA is mediated by single-stranded DNA binding and protein interactions. Probably involved in repair of double-strand DNA breaks (DSBs) induced by genotoxic stresses.</text>
</comment>
<dbReference type="GO" id="GO:0008270">
    <property type="term" value="F:zinc ion binding"/>
    <property type="evidence" value="ECO:0007669"/>
    <property type="project" value="UniProtKB-KW"/>
</dbReference>
<comment type="similarity">
    <text evidence="2 13">Belongs to the replication factor A protein 1 family.</text>
</comment>
<dbReference type="InterPro" id="IPR004591">
    <property type="entry name" value="Rfa1"/>
</dbReference>
<keyword evidence="7 13" id="KW-0862">Zinc</keyword>
<dbReference type="Pfam" id="PF01336">
    <property type="entry name" value="tRNA_anti-codon"/>
    <property type="match status" value="1"/>
</dbReference>
<dbReference type="Gene3D" id="2.40.50.140">
    <property type="entry name" value="Nucleic acid-binding proteins"/>
    <property type="match status" value="4"/>
</dbReference>
<dbReference type="FunFam" id="2.40.50.140:FF:000090">
    <property type="entry name" value="Replication protein A subunit"/>
    <property type="match status" value="1"/>
</dbReference>
<evidence type="ECO:0000256" key="2">
    <source>
        <dbReference type="ARBA" id="ARBA00005690"/>
    </source>
</evidence>
<dbReference type="FunFam" id="4.10.60.10:FF:000148">
    <property type="entry name" value="Replication protein A subunit"/>
    <property type="match status" value="1"/>
</dbReference>
<dbReference type="InterPro" id="IPR047192">
    <property type="entry name" value="Euk_RPA1_DBD_C"/>
</dbReference>
<dbReference type="eggNOG" id="KOG4400">
    <property type="taxonomic scope" value="Eukaryota"/>
</dbReference>
<feature type="domain" description="CCHC-type" evidence="15">
    <location>
        <begin position="884"/>
        <end position="898"/>
    </location>
</feature>
<evidence type="ECO:0000259" key="15">
    <source>
        <dbReference type="PROSITE" id="PS50158"/>
    </source>
</evidence>
<dbReference type="GO" id="GO:0006260">
    <property type="term" value="P:DNA replication"/>
    <property type="evidence" value="ECO:0007669"/>
    <property type="project" value="UniProtKB-KW"/>
</dbReference>
<dbReference type="GO" id="GO:0007140">
    <property type="term" value="P:male meiotic nuclear division"/>
    <property type="evidence" value="ECO:0007669"/>
    <property type="project" value="UniProtKB-ARBA"/>
</dbReference>
<dbReference type="FunFam" id="2.40.50.140:FF:000041">
    <property type="entry name" value="Replication protein A subunit"/>
    <property type="match status" value="1"/>
</dbReference>
<dbReference type="InterPro" id="IPR001878">
    <property type="entry name" value="Znf_CCHC"/>
</dbReference>
<dbReference type="PANTHER" id="PTHR47165:SF4">
    <property type="entry name" value="OS03G0429900 PROTEIN"/>
    <property type="match status" value="1"/>
</dbReference>
<dbReference type="FunFam" id="2.40.50.140:FF:000064">
    <property type="entry name" value="Replication protein A subunit"/>
    <property type="match status" value="1"/>
</dbReference>
<dbReference type="InterPro" id="IPR013955">
    <property type="entry name" value="Rep_factor-A_C"/>
</dbReference>
<name>I1PRT8_ORYGL</name>
<dbReference type="OMA" id="DCPGQST"/>
<dbReference type="GO" id="GO:0003677">
    <property type="term" value="F:DNA binding"/>
    <property type="evidence" value="ECO:0007669"/>
    <property type="project" value="UniProtKB-KW"/>
</dbReference>
<evidence type="ECO:0000313" key="16">
    <source>
        <dbReference type="EnsemblPlants" id="ORGLA05G0008600.1"/>
    </source>
</evidence>
<reference evidence="16" key="1">
    <citation type="submission" date="2015-06" db="UniProtKB">
        <authorList>
            <consortium name="EnsemblPlants"/>
        </authorList>
    </citation>
    <scope>IDENTIFICATION</scope>
</reference>
<dbReference type="CDD" id="cd04475">
    <property type="entry name" value="RPA1_DBD_B"/>
    <property type="match status" value="1"/>
</dbReference>
<protein>
    <recommendedName>
        <fullName evidence="13">Replication protein A subunit</fullName>
    </recommendedName>
</protein>
<proteinExistence type="inferred from homology"/>
<organism evidence="16 17">
    <name type="scientific">Oryza glaberrima</name>
    <name type="common">African rice</name>
    <dbReference type="NCBI Taxonomy" id="4538"/>
    <lineage>
        <taxon>Eukaryota</taxon>
        <taxon>Viridiplantae</taxon>
        <taxon>Streptophyta</taxon>
        <taxon>Embryophyta</taxon>
        <taxon>Tracheophyta</taxon>
        <taxon>Spermatophyta</taxon>
        <taxon>Magnoliopsida</taxon>
        <taxon>Liliopsida</taxon>
        <taxon>Poales</taxon>
        <taxon>Poaceae</taxon>
        <taxon>BOP clade</taxon>
        <taxon>Oryzoideae</taxon>
        <taxon>Oryzeae</taxon>
        <taxon>Oryzinae</taxon>
        <taxon>Oryza</taxon>
    </lineage>
</organism>
<dbReference type="InterPro" id="IPR036875">
    <property type="entry name" value="Znf_CCHC_sf"/>
</dbReference>
<evidence type="ECO:0000313" key="17">
    <source>
        <dbReference type="Proteomes" id="UP000007306"/>
    </source>
</evidence>
<dbReference type="CDD" id="cd04474">
    <property type="entry name" value="RPA1_DBD_A"/>
    <property type="match status" value="1"/>
</dbReference>
<feature type="domain" description="CCHC-type" evidence="15">
    <location>
        <begin position="907"/>
        <end position="921"/>
    </location>
</feature>
<evidence type="ECO:0000256" key="5">
    <source>
        <dbReference type="ARBA" id="ARBA00022763"/>
    </source>
</evidence>
<dbReference type="GO" id="GO:0006281">
    <property type="term" value="P:DNA repair"/>
    <property type="evidence" value="ECO:0007669"/>
    <property type="project" value="UniProtKB-KW"/>
</dbReference>
<keyword evidence="3 13" id="KW-0235">DNA replication</keyword>
<dbReference type="GO" id="GO:0006310">
    <property type="term" value="P:DNA recombination"/>
    <property type="evidence" value="ECO:0007669"/>
    <property type="project" value="UniProtKB-KW"/>
</dbReference>
<dbReference type="eggNOG" id="KOG0851">
    <property type="taxonomic scope" value="Eukaryota"/>
</dbReference>
<evidence type="ECO:0000256" key="13">
    <source>
        <dbReference type="RuleBase" id="RU364130"/>
    </source>
</evidence>
<dbReference type="AlphaFoldDB" id="I1PRT8"/>
<dbReference type="Pfam" id="PF08646">
    <property type="entry name" value="Rep_fac-A_C"/>
    <property type="match status" value="1"/>
</dbReference>
<keyword evidence="6 12" id="KW-0863">Zinc-finger</keyword>
<evidence type="ECO:0000256" key="11">
    <source>
        <dbReference type="ARBA" id="ARBA00023242"/>
    </source>
</evidence>
<dbReference type="Proteomes" id="UP000007306">
    <property type="component" value="Chromosome 5"/>
</dbReference>
<dbReference type="HOGENOM" id="CLU_012393_3_0_1"/>
<evidence type="ECO:0000256" key="4">
    <source>
        <dbReference type="ARBA" id="ARBA00022723"/>
    </source>
</evidence>
<evidence type="ECO:0000256" key="8">
    <source>
        <dbReference type="ARBA" id="ARBA00023125"/>
    </source>
</evidence>
<dbReference type="NCBIfam" id="TIGR00617">
    <property type="entry name" value="rpa1"/>
    <property type="match status" value="1"/>
</dbReference>
<keyword evidence="9" id="KW-0233">DNA recombination</keyword>
<dbReference type="Gene3D" id="4.10.60.10">
    <property type="entry name" value="Zinc finger, CCHC-type"/>
    <property type="match status" value="3"/>
</dbReference>
<dbReference type="SUPFAM" id="SSF57756">
    <property type="entry name" value="Retrovirus zinc finger-like domains"/>
    <property type="match status" value="3"/>
</dbReference>
<evidence type="ECO:0000256" key="10">
    <source>
        <dbReference type="ARBA" id="ARBA00023204"/>
    </source>
</evidence>
<dbReference type="CDD" id="cd04477">
    <property type="entry name" value="RPA1N"/>
    <property type="match status" value="1"/>
</dbReference>
<keyword evidence="8 13" id="KW-0238">DNA-binding</keyword>
<comment type="subcellular location">
    <subcellularLocation>
        <location evidence="1 13">Nucleus</location>
    </subcellularLocation>
</comment>
<evidence type="ECO:0000256" key="7">
    <source>
        <dbReference type="ARBA" id="ARBA00022833"/>
    </source>
</evidence>
<keyword evidence="17" id="KW-1185">Reference proteome</keyword>
<dbReference type="SUPFAM" id="SSF50249">
    <property type="entry name" value="Nucleic acid-binding proteins"/>
    <property type="match status" value="4"/>
</dbReference>
<dbReference type="PROSITE" id="PS50158">
    <property type="entry name" value="ZF_CCHC"/>
    <property type="match status" value="3"/>
</dbReference>
<evidence type="ECO:0000256" key="9">
    <source>
        <dbReference type="ARBA" id="ARBA00023172"/>
    </source>
</evidence>
<keyword evidence="11 13" id="KW-0539">Nucleus</keyword>
<evidence type="ECO:0000256" key="6">
    <source>
        <dbReference type="ARBA" id="ARBA00022771"/>
    </source>
</evidence>
<keyword evidence="5" id="KW-0227">DNA damage</keyword>
<evidence type="ECO:0000256" key="14">
    <source>
        <dbReference type="SAM" id="MobiDB-lite"/>
    </source>
</evidence>
<feature type="region of interest" description="Disordered" evidence="14">
    <location>
        <begin position="139"/>
        <end position="172"/>
    </location>
</feature>
<keyword evidence="10" id="KW-0234">DNA repair</keyword>
<dbReference type="STRING" id="4538.I1PRT8"/>
<dbReference type="PANTHER" id="PTHR47165">
    <property type="entry name" value="OS03G0429900 PROTEIN"/>
    <property type="match status" value="1"/>
</dbReference>
<evidence type="ECO:0000256" key="1">
    <source>
        <dbReference type="ARBA" id="ARBA00004123"/>
    </source>
</evidence>
<dbReference type="InterPro" id="IPR012340">
    <property type="entry name" value="NA-bd_OB-fold"/>
</dbReference>
<dbReference type="Gramene" id="ORGLA05G0008600.1">
    <property type="protein sequence ID" value="ORGLA05G0008600.1"/>
    <property type="gene ID" value="ORGLA05G0008600"/>
</dbReference>
<dbReference type="Pfam" id="PF00098">
    <property type="entry name" value="zf-CCHC"/>
    <property type="match status" value="3"/>
</dbReference>
<evidence type="ECO:0000256" key="12">
    <source>
        <dbReference type="PROSITE-ProRule" id="PRU00047"/>
    </source>
</evidence>
<keyword evidence="4 13" id="KW-0479">Metal-binding</keyword>
<evidence type="ECO:0000256" key="3">
    <source>
        <dbReference type="ARBA" id="ARBA00022705"/>
    </source>
</evidence>
<sequence>MEPQLTPGAVQAIAEHPDGTGTIQPVLQVVDVRPVTTKNAPPTPKPAERFRMMLSDGVNTQQSMLATALNPLVKDATLRPGTVVQLTDFMCNTIQGKRIIIVVKLDVLQNDCIVIGNPKHYEPKSLTKEQDPNLQASVAQTNNGTYSGGASMLGPSVAPRAEQAASNSSYGGPYNSAQGMLGSSIGRTVEPGPANVSAVGSYGAISAQNTTNANMMQPTSQLNIMNANTMQPTSQLNTMNANTMQPTSQLSSLNPNQNQRFAAPASGGVFGPPGNVYGQPSRPSYQQPPPVYMNRGPASRNDSATRIIPITALNPYQPKWTIKARVTAKSDIRHWSNARSSGTVFSFDLLDAQGGEIRAQCWKESADKFFGQIEVGRVYLISRGSLKPAQKKYNTLNHDYEITLDIGLSTVEVCSDDDNSIPRLQYNFRQISELENMANETIVDLLGVVTSVSPSATIMRKIGTETRKRSIQLKDLSGRSIEVTLWGNFCDAEGQQLQLQCDSGSNPIIAFKGARVGDFNGKSVSTIGSTQLIINPDFPEVERLRQWYMTEGKTAPCISLSREMLNMGRTDARKTIAQIKDENLGRLEKPDWITVKAAISHVTTESFCYPACPKLLPVGRQCNKKAINNGDGMWHCDRCDESFQNPAYRYMLRFQIQDHTGSTYASAFDEAGEQIFGRKAEELFSIRNVDQDDAQFAEIIEGVRWHLYLFKLKVKEETYNDEQSLKCTAVKVEKLDPSKESNVLLGAIDNLLLDPKGQSDLAPNAGFTDPVGGHGAPTSSNAYAMNTGGVNQFGQQASISAGMSTPLAATRNLQTCSICGANGHSAQNCHVGADMDMQETSAGGSSMGNYNSIAGNGSSECYKCKQPGHYARDCPGQSTGGLECFKCKQPGHFSRDCPVQSTGGSECFKCKQPGHFARDCPGQSTGAQHQTYGNNVAASRGYNRQSFVGGY</sequence>
<accession>I1PRT8</accession>
<dbReference type="Pfam" id="PF16900">
    <property type="entry name" value="REPA_OB_2"/>
    <property type="match status" value="1"/>
</dbReference>
<dbReference type="FunFam" id="2.40.50.140:FF:000117">
    <property type="entry name" value="Replication protein A subunit"/>
    <property type="match status" value="1"/>
</dbReference>
<comment type="subunit">
    <text evidence="13">Heterotrimer of RPA1, RPA2 and RPA3 (canonical replication protein A complex).</text>
</comment>
<dbReference type="Pfam" id="PF04057">
    <property type="entry name" value="Rep-A_N"/>
    <property type="match status" value="1"/>
</dbReference>
<reference evidence="16 17" key="2">
    <citation type="submission" date="2018-04" db="EMBL/GenBank/DDBJ databases">
        <title>OglaRS2 (Oryza glaberrima Reference Sequence Version 2).</title>
        <authorList>
            <person name="Zhang J."/>
            <person name="Kudrna D."/>
            <person name="Lee S."/>
            <person name="Talag J."/>
            <person name="Rajasekar S."/>
            <person name="Wing R.A."/>
        </authorList>
    </citation>
    <scope>NUCLEOTIDE SEQUENCE [LARGE SCALE GENOMIC DNA]</scope>
    <source>
        <strain evidence="16 17">cv. IRGC 96717</strain>
    </source>
</reference>
<dbReference type="InterPro" id="IPR007199">
    <property type="entry name" value="Rep_factor-A_N"/>
</dbReference>
<dbReference type="EnsemblPlants" id="ORGLA05G0008600.1">
    <property type="protein sequence ID" value="ORGLA05G0008600.1"/>
    <property type="gene ID" value="ORGLA05G0008600"/>
</dbReference>